<evidence type="ECO:0000313" key="4">
    <source>
        <dbReference type="EnsemblMetazoa" id="XP_022647424"/>
    </source>
</evidence>
<evidence type="ECO:0000256" key="1">
    <source>
        <dbReference type="ARBA" id="ARBA00022460"/>
    </source>
</evidence>
<protein>
    <submittedName>
        <fullName evidence="4">Uncharacterized protein</fullName>
    </submittedName>
</protein>
<evidence type="ECO:0000313" key="5">
    <source>
        <dbReference type="Proteomes" id="UP000594260"/>
    </source>
</evidence>
<evidence type="ECO:0000256" key="2">
    <source>
        <dbReference type="PROSITE-ProRule" id="PRU00497"/>
    </source>
</evidence>
<feature type="signal peptide" evidence="3">
    <location>
        <begin position="1"/>
        <end position="26"/>
    </location>
</feature>
<dbReference type="InterPro" id="IPR031311">
    <property type="entry name" value="CHIT_BIND_RR_consensus"/>
</dbReference>
<evidence type="ECO:0000256" key="3">
    <source>
        <dbReference type="SAM" id="SignalP"/>
    </source>
</evidence>
<dbReference type="OMA" id="NQAAHGY"/>
<dbReference type="Proteomes" id="UP000594260">
    <property type="component" value="Unplaced"/>
</dbReference>
<keyword evidence="5" id="KW-1185">Reference proteome</keyword>
<dbReference type="PROSITE" id="PS00233">
    <property type="entry name" value="CHIT_BIND_RR_1"/>
    <property type="match status" value="1"/>
</dbReference>
<dbReference type="GeneID" id="111244490"/>
<reference evidence="4" key="1">
    <citation type="submission" date="2021-01" db="UniProtKB">
        <authorList>
            <consortium name="EnsemblMetazoa"/>
        </authorList>
    </citation>
    <scope>IDENTIFICATION</scope>
</reference>
<dbReference type="Pfam" id="PF00379">
    <property type="entry name" value="Chitin_bind_4"/>
    <property type="match status" value="1"/>
</dbReference>
<dbReference type="AlphaFoldDB" id="A0A7M7J6A5"/>
<accession>A0A7M7J6A5</accession>
<dbReference type="PROSITE" id="PS51155">
    <property type="entry name" value="CHIT_BIND_RR_2"/>
    <property type="match status" value="1"/>
</dbReference>
<dbReference type="GO" id="GO:0042302">
    <property type="term" value="F:structural constituent of cuticle"/>
    <property type="evidence" value="ECO:0007669"/>
    <property type="project" value="UniProtKB-UniRule"/>
</dbReference>
<feature type="chain" id="PRO_5029567739" evidence="3">
    <location>
        <begin position="27"/>
        <end position="910"/>
    </location>
</feature>
<keyword evidence="1 2" id="KW-0193">Cuticle</keyword>
<dbReference type="InterPro" id="IPR000618">
    <property type="entry name" value="Insect_cuticle"/>
</dbReference>
<keyword evidence="3" id="KW-0732">Signal</keyword>
<dbReference type="EnsemblMetazoa" id="XM_022791689">
    <property type="protein sequence ID" value="XP_022647424"/>
    <property type="gene ID" value="LOC111244490"/>
</dbReference>
<sequence length="910" mass="90944">MAVLSAGGKNKVFVVFLCALSAGRTGFVVPKVHEEGASVLYRTEDGLGNYQFGYDEKHRTGGSFRKEKGDGYGRKVGSYGLHDADGRVRVVNYVADEHGFRASVETNEPGVAPEDPAATAINKAPVAIPYPAPMHLDHLTGVNAALAHPVAAPVVGTYSAPIHSAPVVAPAGFYRQPMHFASVLGPSVSHMIGQMPAYIGHYLASQAVHPLHKAVAYDAPIAAAPAVGVVTPAVYAAPAAYVAPTAIASETYAAPAVPAAPVVYKAPIHFSDVVGPSVNHMHQNVHQHLAAQKFYKSLHSPAIIYETAPVVTRLGVAPAASAAAVAAPVVQKSLAYAAAPVAAAPVPVAAAAPVAVAAAAPIAVAAAPIPVAAPVPVDTAAAPEPVAAAAPEPVAAVSVPVAAAPEPVAAVSVPVAAAPVPVARPCTVAAAPVPVAAAPVPVAAAPVPVAAAPVPVAAAPVPVAAAPVPVAAGPVPVAATAVKQKVYAPYAAAQLPASVSAPVVKQAYASPVAGSAAYAAPVSAAPVVKTHGFASYAAAPLPVPIAVPVGNVDPVLEKGYVSYADAPVSVAAPIAEKAYGAAYAAPYAAKPIVEKTYAGSVVAPAGYAAPVSVAPVAPVIEKSFAYSRPTPILSKPYGTAIASAPIAAGPIIQQQYSYKTATPLAAAGPIASKSYAAYAAPVDAPSVIVVEKAHASYATASTATTPIGTPVTKAVVGPTIAYGPAHAGAEYGYTPAATYSAAPVGKLTVAYNGPPSRFAVAQAYTTPVYAPAPVATKLTASPSYSYGPLTVEATIAKPVVYATSGVSVDPVVDKHLAAGVPTTIATAPIATAVHQPSIAAPAIAAPISKVGLEHGAVENGIFKTAAGVNGYSHELVKPHAYTKVYQWMYGHSPSFYGYAYSSVPIGYRKK</sequence>
<dbReference type="KEGG" id="vde:111244490"/>
<dbReference type="RefSeq" id="XP_022647424.1">
    <property type="nucleotide sequence ID" value="XM_022791689.1"/>
</dbReference>
<organism evidence="4 5">
    <name type="scientific">Varroa destructor</name>
    <name type="common">Honeybee mite</name>
    <dbReference type="NCBI Taxonomy" id="109461"/>
    <lineage>
        <taxon>Eukaryota</taxon>
        <taxon>Metazoa</taxon>
        <taxon>Ecdysozoa</taxon>
        <taxon>Arthropoda</taxon>
        <taxon>Chelicerata</taxon>
        <taxon>Arachnida</taxon>
        <taxon>Acari</taxon>
        <taxon>Parasitiformes</taxon>
        <taxon>Mesostigmata</taxon>
        <taxon>Gamasina</taxon>
        <taxon>Dermanyssoidea</taxon>
        <taxon>Varroidae</taxon>
        <taxon>Varroa</taxon>
    </lineage>
</organism>
<name>A0A7M7J6A5_VARDE</name>
<dbReference type="InParanoid" id="A0A7M7J6A5"/>
<dbReference type="OrthoDB" id="6382835at2759"/>
<proteinExistence type="predicted"/>